<dbReference type="InterPro" id="IPR018124">
    <property type="entry name" value="Calret/calnex_CS"/>
</dbReference>
<dbReference type="AlphaFoldDB" id="A0A2G8KHX2"/>
<keyword evidence="9" id="KW-1015">Disulfide bond</keyword>
<feature type="compositionally biased region" description="Acidic residues" evidence="11">
    <location>
        <begin position="368"/>
        <end position="388"/>
    </location>
</feature>
<evidence type="ECO:0000256" key="8">
    <source>
        <dbReference type="ARBA" id="ARBA00053392"/>
    </source>
</evidence>
<feature type="disulfide bond" evidence="9">
    <location>
        <begin position="185"/>
        <end position="217"/>
    </location>
</feature>
<evidence type="ECO:0000313" key="12">
    <source>
        <dbReference type="EMBL" id="PIK47570.1"/>
    </source>
</evidence>
<keyword evidence="10" id="KW-0732">Signal</keyword>
<dbReference type="FunFam" id="2.10.250.10:FF:000001">
    <property type="entry name" value="Calnexin homolog"/>
    <property type="match status" value="1"/>
</dbReference>
<dbReference type="PROSITE" id="PS00803">
    <property type="entry name" value="CALRETICULIN_1"/>
    <property type="match status" value="1"/>
</dbReference>
<dbReference type="STRING" id="307972.A0A2G8KHX2"/>
<dbReference type="InterPro" id="IPR001580">
    <property type="entry name" value="Calret/calnex"/>
</dbReference>
<dbReference type="PANTHER" id="PTHR11073">
    <property type="entry name" value="CALRETICULIN AND CALNEXIN"/>
    <property type="match status" value="1"/>
</dbReference>
<comment type="function">
    <text evidence="8">Calcium-binding protein that interacts with newly synthesized monoglucosylated glycoproteins in the endoplasmic reticulum. It may act in assisting protein assembly and/or in the retention within the ER of unassembled protein subunits. It seems to play a major role in the quality control apparatus of the ER by the retention of incorrectly folded proteins. Required for embryogenesis and larval development under heat and ER stress conditions. May be important for germ cell development. Involved in neuronal necrotic cell death.</text>
</comment>
<dbReference type="PANTHER" id="PTHR11073:SF1">
    <property type="entry name" value="CALNEXIN 14D-RELATED"/>
    <property type="match status" value="1"/>
</dbReference>
<dbReference type="SMR" id="A0A2G8KHX2"/>
<comment type="caution">
    <text evidence="12">The sequence shown here is derived from an EMBL/GenBank/DDBJ whole genome shotgun (WGS) entry which is preliminary data.</text>
</comment>
<dbReference type="EMBL" id="MRZV01000573">
    <property type="protein sequence ID" value="PIK47570.1"/>
    <property type="molecule type" value="Genomic_DNA"/>
</dbReference>
<comment type="similarity">
    <text evidence="2 10">Belongs to the calreticulin family.</text>
</comment>
<feature type="signal peptide" evidence="10">
    <location>
        <begin position="1"/>
        <end position="20"/>
    </location>
</feature>
<sequence length="447" mass="50553">MQFYWALMLLLATAMVTIRADDVDIEGEDEVVEVEQDEEPLEVFQPPTPSGPTYFHDAILTEKDFWKRERKDNEDTEMWTLDNSSCCCNAKPNIASSLSLFMFSSNTDGRSLTPKEDGVEDEIAKYDGKWEVESAEGSLEGDLGLVLKSKAKHHAIAVNLDTLFEFEEEPLIAQYEVKFQNGMECGGAYLKLLAGQPDLDSFQDKTRYSIMFGPDKCGADSKLHFIFQHKNPTSGKYEEKHAKKPTGFSHVFTDKKSHLFTLTCPPPIYQFALTTSHKNYSTRQQLRDSGRSEECQLGSLLTDFTPPVNPPAEIADPSDRKPDDWDDRKKIPDPDAVKPDDWDEDAPARIPDPDAVKPDGWLDHEPEFIDDPDAEKPDDWDDELDGEWEPPQLNNPLCEEAGCGEWEPPMINNPDFKGKWKPALIDNADYSGEWTAKIIPNPDSLKI</sequence>
<evidence type="ECO:0000256" key="9">
    <source>
        <dbReference type="PIRSR" id="PIRSR601580-3"/>
    </source>
</evidence>
<evidence type="ECO:0000313" key="13">
    <source>
        <dbReference type="Proteomes" id="UP000230750"/>
    </source>
</evidence>
<dbReference type="GO" id="GO:0036503">
    <property type="term" value="P:ERAD pathway"/>
    <property type="evidence" value="ECO:0007669"/>
    <property type="project" value="TreeGrafter"/>
</dbReference>
<keyword evidence="4 10" id="KW-0256">Endoplasmic reticulum</keyword>
<evidence type="ECO:0000256" key="2">
    <source>
        <dbReference type="ARBA" id="ARBA00010983"/>
    </source>
</evidence>
<dbReference type="InterPro" id="IPR013320">
    <property type="entry name" value="ConA-like_dom_sf"/>
</dbReference>
<gene>
    <name evidence="12" type="ORF">BSL78_15557</name>
</gene>
<reference evidence="12 13" key="1">
    <citation type="journal article" date="2017" name="PLoS Biol.">
        <title>The sea cucumber genome provides insights into morphological evolution and visceral regeneration.</title>
        <authorList>
            <person name="Zhang X."/>
            <person name="Sun L."/>
            <person name="Yuan J."/>
            <person name="Sun Y."/>
            <person name="Gao Y."/>
            <person name="Zhang L."/>
            <person name="Li S."/>
            <person name="Dai H."/>
            <person name="Hamel J.F."/>
            <person name="Liu C."/>
            <person name="Yu Y."/>
            <person name="Liu S."/>
            <person name="Lin W."/>
            <person name="Guo K."/>
            <person name="Jin S."/>
            <person name="Xu P."/>
            <person name="Storey K.B."/>
            <person name="Huan P."/>
            <person name="Zhang T."/>
            <person name="Zhou Y."/>
            <person name="Zhang J."/>
            <person name="Lin C."/>
            <person name="Li X."/>
            <person name="Xing L."/>
            <person name="Huo D."/>
            <person name="Sun M."/>
            <person name="Wang L."/>
            <person name="Mercier A."/>
            <person name="Li F."/>
            <person name="Yang H."/>
            <person name="Xiang J."/>
        </authorList>
    </citation>
    <scope>NUCLEOTIDE SEQUENCE [LARGE SCALE GENOMIC DNA]</scope>
    <source>
        <strain evidence="12">Shaxun</strain>
        <tissue evidence="12">Muscle</tissue>
    </source>
</reference>
<evidence type="ECO:0000256" key="10">
    <source>
        <dbReference type="RuleBase" id="RU362126"/>
    </source>
</evidence>
<dbReference type="Gene3D" id="2.10.250.10">
    <property type="entry name" value="Calreticulin/calnexin, P domain"/>
    <property type="match status" value="1"/>
</dbReference>
<evidence type="ECO:0000256" key="5">
    <source>
        <dbReference type="ARBA" id="ARBA00022989"/>
    </source>
</evidence>
<dbReference type="Gene3D" id="2.60.120.200">
    <property type="match status" value="1"/>
</dbReference>
<dbReference type="GO" id="GO:0005509">
    <property type="term" value="F:calcium ion binding"/>
    <property type="evidence" value="ECO:0007669"/>
    <property type="project" value="InterPro"/>
</dbReference>
<dbReference type="PROSITE" id="PS00804">
    <property type="entry name" value="CALRETICULIN_2"/>
    <property type="match status" value="1"/>
</dbReference>
<accession>A0A2G8KHX2</accession>
<comment type="subcellular location">
    <subcellularLocation>
        <location evidence="1">Endoplasmic reticulum membrane</location>
        <topology evidence="1">Single-pass type I membrane protein</topology>
    </subcellularLocation>
</comment>
<dbReference type="Proteomes" id="UP000230750">
    <property type="component" value="Unassembled WGS sequence"/>
</dbReference>
<keyword evidence="7 10" id="KW-0143">Chaperone</keyword>
<dbReference type="FunFam" id="2.60.120.200:FF:000011">
    <property type="entry name" value="Probable calnexin"/>
    <property type="match status" value="1"/>
</dbReference>
<dbReference type="PROSITE" id="PS00805">
    <property type="entry name" value="CALRETICULIN_REPEAT"/>
    <property type="match status" value="2"/>
</dbReference>
<keyword evidence="13" id="KW-1185">Reference proteome</keyword>
<evidence type="ECO:0000256" key="3">
    <source>
        <dbReference type="ARBA" id="ARBA00022692"/>
    </source>
</evidence>
<dbReference type="GO" id="GO:0005789">
    <property type="term" value="C:endoplasmic reticulum membrane"/>
    <property type="evidence" value="ECO:0007669"/>
    <property type="project" value="UniProtKB-SubCell"/>
</dbReference>
<evidence type="ECO:0000256" key="1">
    <source>
        <dbReference type="ARBA" id="ARBA00004115"/>
    </source>
</evidence>
<feature type="region of interest" description="Disordered" evidence="11">
    <location>
        <begin position="299"/>
        <end position="396"/>
    </location>
</feature>
<protein>
    <submittedName>
        <fullName evidence="12">Putative calnexin</fullName>
    </submittedName>
</protein>
<dbReference type="GO" id="GO:0006457">
    <property type="term" value="P:protein folding"/>
    <property type="evidence" value="ECO:0007669"/>
    <property type="project" value="InterPro"/>
</dbReference>
<keyword evidence="6" id="KW-0472">Membrane</keyword>
<keyword evidence="5" id="KW-1133">Transmembrane helix</keyword>
<evidence type="ECO:0000256" key="6">
    <source>
        <dbReference type="ARBA" id="ARBA00023136"/>
    </source>
</evidence>
<evidence type="ECO:0000256" key="4">
    <source>
        <dbReference type="ARBA" id="ARBA00022824"/>
    </source>
</evidence>
<dbReference type="GO" id="GO:0051082">
    <property type="term" value="F:unfolded protein binding"/>
    <property type="evidence" value="ECO:0007669"/>
    <property type="project" value="InterPro"/>
</dbReference>
<proteinExistence type="inferred from homology"/>
<feature type="compositionally biased region" description="Basic and acidic residues" evidence="11">
    <location>
        <begin position="317"/>
        <end position="340"/>
    </location>
</feature>
<dbReference type="SUPFAM" id="SSF63887">
    <property type="entry name" value="P-domain of calnexin/calreticulin"/>
    <property type="match status" value="1"/>
</dbReference>
<feature type="compositionally biased region" description="Basic and acidic residues" evidence="11">
    <location>
        <begin position="351"/>
        <end position="367"/>
    </location>
</feature>
<feature type="chain" id="PRO_5013426944" evidence="10">
    <location>
        <begin position="21"/>
        <end position="447"/>
    </location>
</feature>
<organism evidence="12 13">
    <name type="scientific">Stichopus japonicus</name>
    <name type="common">Sea cucumber</name>
    <dbReference type="NCBI Taxonomy" id="307972"/>
    <lineage>
        <taxon>Eukaryota</taxon>
        <taxon>Metazoa</taxon>
        <taxon>Echinodermata</taxon>
        <taxon>Eleutherozoa</taxon>
        <taxon>Echinozoa</taxon>
        <taxon>Holothuroidea</taxon>
        <taxon>Aspidochirotacea</taxon>
        <taxon>Aspidochirotida</taxon>
        <taxon>Stichopodidae</taxon>
        <taxon>Apostichopus</taxon>
    </lineage>
</organism>
<dbReference type="SUPFAM" id="SSF49899">
    <property type="entry name" value="Concanavalin A-like lectins/glucanases"/>
    <property type="match status" value="1"/>
</dbReference>
<dbReference type="InterPro" id="IPR009033">
    <property type="entry name" value="Calreticulin/calnexin_P_dom_sf"/>
</dbReference>
<dbReference type="Pfam" id="PF00262">
    <property type="entry name" value="Calreticulin"/>
    <property type="match status" value="1"/>
</dbReference>
<evidence type="ECO:0000256" key="11">
    <source>
        <dbReference type="SAM" id="MobiDB-lite"/>
    </source>
</evidence>
<name>A0A2G8KHX2_STIJA</name>
<dbReference type="PRINTS" id="PR00626">
    <property type="entry name" value="CALRETICULIN"/>
</dbReference>
<evidence type="ECO:0000256" key="7">
    <source>
        <dbReference type="ARBA" id="ARBA00023186"/>
    </source>
</evidence>
<dbReference type="OrthoDB" id="1938156at2759"/>
<keyword evidence="3" id="KW-0812">Transmembrane</keyword>